<keyword evidence="8" id="KW-0675">Receptor</keyword>
<comment type="caution">
    <text evidence="11">The sequence shown here is derived from an EMBL/GenBank/DDBJ whole genome shotgun (WGS) entry which is preliminary data.</text>
</comment>
<dbReference type="AlphaFoldDB" id="A0A836F2I5"/>
<dbReference type="Proteomes" id="UP000667349">
    <property type="component" value="Unassembled WGS sequence"/>
</dbReference>
<dbReference type="EMBL" id="JAANHZ010000050">
    <property type="protein sequence ID" value="KAG5316508.1"/>
    <property type="molecule type" value="Genomic_DNA"/>
</dbReference>
<keyword evidence="4 10" id="KW-0812">Transmembrane</keyword>
<organism evidence="11 12">
    <name type="scientific">Acromyrmex insinuator</name>
    <dbReference type="NCBI Taxonomy" id="230686"/>
    <lineage>
        <taxon>Eukaryota</taxon>
        <taxon>Metazoa</taxon>
        <taxon>Ecdysozoa</taxon>
        <taxon>Arthropoda</taxon>
        <taxon>Hexapoda</taxon>
        <taxon>Insecta</taxon>
        <taxon>Pterygota</taxon>
        <taxon>Neoptera</taxon>
        <taxon>Endopterygota</taxon>
        <taxon>Hymenoptera</taxon>
        <taxon>Apocrita</taxon>
        <taxon>Aculeata</taxon>
        <taxon>Formicoidea</taxon>
        <taxon>Formicidae</taxon>
        <taxon>Myrmicinae</taxon>
        <taxon>Acromyrmex</taxon>
    </lineage>
</organism>
<feature type="transmembrane region" description="Helical" evidence="10">
    <location>
        <begin position="262"/>
        <end position="286"/>
    </location>
</feature>
<feature type="transmembrane region" description="Helical" evidence="10">
    <location>
        <begin position="617"/>
        <end position="639"/>
    </location>
</feature>
<reference evidence="11" key="1">
    <citation type="submission" date="2020-02" db="EMBL/GenBank/DDBJ databases">
        <title>Relaxed selection underlies rapid genomic changes in the transitions from sociality to social parasitism in ants.</title>
        <authorList>
            <person name="Bi X."/>
        </authorList>
    </citation>
    <scope>NUCLEOTIDE SEQUENCE</scope>
    <source>
        <strain evidence="11">BGI-DK2013a</strain>
        <tissue evidence="11">Whole body</tissue>
    </source>
</reference>
<dbReference type="Pfam" id="PF02949">
    <property type="entry name" value="7tm_6"/>
    <property type="match status" value="4"/>
</dbReference>
<feature type="transmembrane region" description="Helical" evidence="10">
    <location>
        <begin position="452"/>
        <end position="479"/>
    </location>
</feature>
<evidence type="ECO:0000256" key="2">
    <source>
        <dbReference type="ARBA" id="ARBA00022475"/>
    </source>
</evidence>
<keyword evidence="2" id="KW-1003">Cell membrane</keyword>
<dbReference type="PANTHER" id="PTHR21137">
    <property type="entry name" value="ODORANT RECEPTOR"/>
    <property type="match status" value="1"/>
</dbReference>
<feature type="transmembrane region" description="Helical" evidence="10">
    <location>
        <begin position="121"/>
        <end position="146"/>
    </location>
</feature>
<evidence type="ECO:0000256" key="8">
    <source>
        <dbReference type="ARBA" id="ARBA00023170"/>
    </source>
</evidence>
<keyword evidence="9" id="KW-0807">Transducer</keyword>
<feature type="transmembrane region" description="Helical" evidence="10">
    <location>
        <begin position="1017"/>
        <end position="1036"/>
    </location>
</feature>
<keyword evidence="5" id="KW-0552">Olfaction</keyword>
<proteinExistence type="predicted"/>
<feature type="non-terminal residue" evidence="11">
    <location>
        <position position="1"/>
    </location>
</feature>
<keyword evidence="3" id="KW-0716">Sensory transduction</keyword>
<evidence type="ECO:0000256" key="7">
    <source>
        <dbReference type="ARBA" id="ARBA00023136"/>
    </source>
</evidence>
<dbReference type="GO" id="GO:0005549">
    <property type="term" value="F:odorant binding"/>
    <property type="evidence" value="ECO:0007669"/>
    <property type="project" value="InterPro"/>
</dbReference>
<feature type="transmembrane region" description="Helical" evidence="10">
    <location>
        <begin position="986"/>
        <end position="1005"/>
    </location>
</feature>
<evidence type="ECO:0000256" key="9">
    <source>
        <dbReference type="ARBA" id="ARBA00023224"/>
    </source>
</evidence>
<evidence type="ECO:0000256" key="10">
    <source>
        <dbReference type="SAM" id="Phobius"/>
    </source>
</evidence>
<dbReference type="PANTHER" id="PTHR21137:SF35">
    <property type="entry name" value="ODORANT RECEPTOR 19A-RELATED"/>
    <property type="match status" value="1"/>
</dbReference>
<accession>A0A836F2I5</accession>
<evidence type="ECO:0000256" key="4">
    <source>
        <dbReference type="ARBA" id="ARBA00022692"/>
    </source>
</evidence>
<feature type="non-terminal residue" evidence="11">
    <location>
        <position position="1234"/>
    </location>
</feature>
<feature type="transmembrane region" description="Helical" evidence="10">
    <location>
        <begin position="500"/>
        <end position="520"/>
    </location>
</feature>
<evidence type="ECO:0000313" key="11">
    <source>
        <dbReference type="EMBL" id="KAG5316508.1"/>
    </source>
</evidence>
<sequence>METWRHYYNIVYKISSLTGTWPYLKPRARIFRVGVMTIIMGTVLVPQFAYQFMCKTNVQCICEAMTSYLLTCTSLLKVYTCQLNIRTIKSLTQHLFIDWKGLKTSEEYEIMKLYAENSRRFCVVYTVYCMLAVTTFMSLSLVPFALDAIWPLNESRPITPPYPGYYFVELREYFYKIFWHSIIVWEITIVGIVAHDCMFVTFVEHVCSMLALVGFYFENLFNKGDKTMKIANNSNDTYRERIAFFVNKHQDALKFVEHIENIFTIPFGAQMIIVTIGLSITLLQFTQQNGDILISIRYVLYVLAQLFHLFCLCFEGQKLIEHSIQTCDKIYSSTWYEVSMRSQKLIVMVMMKSVRPSFLSAGKIYIFSLENFTTVAQFFHCNKNIRCIQLIIPIFMLVIVCLMKLYTCQFNSNKIKSLTDQLCDDWEKLNSAEEYEIMKKYATNAKLITFGYFLYLLLCLYMFILISLMPTLLNIVLSLNESRPIIIPYKAYYFVDEEKYYFYIMFHITACLTVAVLVLLAHDCVLFIYIEHVCSLFAVAGFRLETLSRNNPNITASTIRKSRSPTTKFPLDRFAKILEDLFCTAFAVHMLIYVVTLSITLLQIALQYGDISEMLKYLMYIFGQVLHMFCFSLQGQRLINHSIQLRDKIYNSSWYKIPVESQKLLLHVMRRSMEPCFLSAGKIYVFSLKSFTTVKTIYFIIVSCKTLKIMAFVWKDYYSITKRLLLFCGQWPYQEKRARLFQLSTVTLVIFSQAFPQIKSLTDFLCDDWEKLNSKEEYEIMKKYATNARLISFAYVLYLYVFSSAFVLLSLVPKLLNIVLPLNKSRPITMPYDAYYFVDEEKYYLYIIFHIFVCSVISLATATAHDCTFFIYIEHVCSLFAVTGFHFESLSRKNRNDANNLSHNRKIAVSIHVHWRALRFAKILEDIFCIAFAVQMLIVVGTLSFSLVQVRIYLFVVIIQLDYYSITKRLLLLCGLWPYQEKRTRLFRVHSLTLIIFSLIVPQVAQFFRCNGNGRCIKLTIPMFMLMIIFLVKLYTCQFNIRKIKNLTDHICEDWKKLNTTEEYEIMKKYAANAKLITFIYLSKDKLFRILFILTNDEQLFVALLYGEFNETVKYLAFIFAQVIHTFCFSVQGQRLIDHSLQLSDKIYNSSWYEIPAESRRLLLFIMRRSMQPCFLSAGKLYVFSLKSFSTVNVIYEIYVTIYAPLKSLLRILAFILKVMQSSVSYFTVLASFQ</sequence>
<evidence type="ECO:0000256" key="5">
    <source>
        <dbReference type="ARBA" id="ARBA00022725"/>
    </source>
</evidence>
<evidence type="ECO:0000256" key="1">
    <source>
        <dbReference type="ARBA" id="ARBA00004651"/>
    </source>
</evidence>
<feature type="transmembrane region" description="Helical" evidence="10">
    <location>
        <begin position="843"/>
        <end position="863"/>
    </location>
</feature>
<evidence type="ECO:0000313" key="12">
    <source>
        <dbReference type="Proteomes" id="UP000667349"/>
    </source>
</evidence>
<keyword evidence="6 10" id="KW-1133">Transmembrane helix</keyword>
<dbReference type="GO" id="GO:0004984">
    <property type="term" value="F:olfactory receptor activity"/>
    <property type="evidence" value="ECO:0007669"/>
    <property type="project" value="InterPro"/>
</dbReference>
<feature type="transmembrane region" description="Helical" evidence="10">
    <location>
        <begin position="387"/>
        <end position="406"/>
    </location>
</feature>
<evidence type="ECO:0000256" key="3">
    <source>
        <dbReference type="ARBA" id="ARBA00022606"/>
    </source>
</evidence>
<evidence type="ECO:0000256" key="6">
    <source>
        <dbReference type="ARBA" id="ARBA00022989"/>
    </source>
</evidence>
<dbReference type="GO" id="GO:0007165">
    <property type="term" value="P:signal transduction"/>
    <property type="evidence" value="ECO:0007669"/>
    <property type="project" value="UniProtKB-KW"/>
</dbReference>
<dbReference type="GO" id="GO:0005886">
    <property type="term" value="C:plasma membrane"/>
    <property type="evidence" value="ECO:0007669"/>
    <property type="project" value="UniProtKB-SubCell"/>
</dbReference>
<feature type="transmembrane region" description="Helical" evidence="10">
    <location>
        <begin position="1212"/>
        <end position="1233"/>
    </location>
</feature>
<feature type="transmembrane region" description="Helical" evidence="10">
    <location>
        <begin position="581"/>
        <end position="605"/>
    </location>
</feature>
<keyword evidence="12" id="KW-1185">Reference proteome</keyword>
<keyword evidence="7 10" id="KW-0472">Membrane</keyword>
<dbReference type="InterPro" id="IPR004117">
    <property type="entry name" value="7tm6_olfct_rcpt"/>
</dbReference>
<feature type="transmembrane region" description="Helical" evidence="10">
    <location>
        <begin position="797"/>
        <end position="822"/>
    </location>
</feature>
<feature type="transmembrane region" description="Helical" evidence="10">
    <location>
        <begin position="30"/>
        <end position="50"/>
    </location>
</feature>
<protein>
    <submittedName>
        <fullName evidence="11">OR22C protein</fullName>
    </submittedName>
</protein>
<gene>
    <name evidence="11" type="primary">Or22c_0</name>
    <name evidence="11" type="ORF">G6Z75_0012216</name>
</gene>
<comment type="subcellular location">
    <subcellularLocation>
        <location evidence="1">Cell membrane</location>
        <topology evidence="1">Multi-pass membrane protein</topology>
    </subcellularLocation>
</comment>
<feature type="transmembrane region" description="Helical" evidence="10">
    <location>
        <begin position="869"/>
        <end position="887"/>
    </location>
</feature>
<feature type="transmembrane region" description="Helical" evidence="10">
    <location>
        <begin position="292"/>
        <end position="314"/>
    </location>
</feature>
<name>A0A836F2I5_9HYME</name>